<dbReference type="Proteomes" id="UP000298030">
    <property type="component" value="Unassembled WGS sequence"/>
</dbReference>
<keyword evidence="4" id="KW-1185">Reference proteome</keyword>
<keyword evidence="2" id="KW-1133">Transmembrane helix</keyword>
<proteinExistence type="predicted"/>
<feature type="compositionally biased region" description="Polar residues" evidence="1">
    <location>
        <begin position="38"/>
        <end position="47"/>
    </location>
</feature>
<keyword evidence="2" id="KW-0472">Membrane</keyword>
<comment type="caution">
    <text evidence="3">The sequence shown here is derived from an EMBL/GenBank/DDBJ whole genome shotgun (WGS) entry which is preliminary data.</text>
</comment>
<dbReference type="STRING" id="71717.A0A4Y7SSK4"/>
<name>A0A4Y7SSK4_COPMI</name>
<sequence>MAYETGPRMHRTGNAHGRRPANGPPNTESTPLRRGANSPPNYASTDQPYGRFWGWTGGSTRGRPHHGSTSDDLPPYSEHTNNPEVRNERPSSPPRNLASESMHSPAKDGGERESTKFGILAFAFILGGLIAWIAQDMWAMSTLSPSATERRKIVWDREYAKHQNQVIVMQDITSKWATETQQHNVERQDMSAEREALRKERAEWKAEAQERERLEIEAKKLELEKRRRELEREEEEEARKKAGMRWQDPRPDEHCLRYGTRRYTSRLDNMPEGYSKFKACHETQAWINGKLLPPFQCDDQGVWGGVVGTWIIDYEEGKCNTFWQDFKDKGCTTQGSGMRRIESHLENLSAGDDGTKMCTSTPAEFHGLRFDGAHACIHTVLAGVWGVWFIEDGSCK</sequence>
<feature type="region of interest" description="Disordered" evidence="1">
    <location>
        <begin position="1"/>
        <end position="112"/>
    </location>
</feature>
<dbReference type="OrthoDB" id="3153758at2759"/>
<accession>A0A4Y7SSK4</accession>
<keyword evidence="2" id="KW-0812">Transmembrane</keyword>
<evidence type="ECO:0000256" key="2">
    <source>
        <dbReference type="SAM" id="Phobius"/>
    </source>
</evidence>
<evidence type="ECO:0000313" key="3">
    <source>
        <dbReference type="EMBL" id="TEB24835.1"/>
    </source>
</evidence>
<evidence type="ECO:0000313" key="4">
    <source>
        <dbReference type="Proteomes" id="UP000298030"/>
    </source>
</evidence>
<dbReference type="EMBL" id="QPFP01000062">
    <property type="protein sequence ID" value="TEB24835.1"/>
    <property type="molecule type" value="Genomic_DNA"/>
</dbReference>
<feature type="compositionally biased region" description="Basic residues" evidence="1">
    <location>
        <begin position="8"/>
        <end position="19"/>
    </location>
</feature>
<gene>
    <name evidence="3" type="ORF">FA13DRAFT_1669123</name>
</gene>
<feature type="region of interest" description="Disordered" evidence="1">
    <location>
        <begin position="227"/>
        <end position="246"/>
    </location>
</feature>
<reference evidence="3 4" key="1">
    <citation type="journal article" date="2019" name="Nat. Ecol. Evol.">
        <title>Megaphylogeny resolves global patterns of mushroom evolution.</title>
        <authorList>
            <person name="Varga T."/>
            <person name="Krizsan K."/>
            <person name="Foldi C."/>
            <person name="Dima B."/>
            <person name="Sanchez-Garcia M."/>
            <person name="Sanchez-Ramirez S."/>
            <person name="Szollosi G.J."/>
            <person name="Szarkandi J.G."/>
            <person name="Papp V."/>
            <person name="Albert L."/>
            <person name="Andreopoulos W."/>
            <person name="Angelini C."/>
            <person name="Antonin V."/>
            <person name="Barry K.W."/>
            <person name="Bougher N.L."/>
            <person name="Buchanan P."/>
            <person name="Buyck B."/>
            <person name="Bense V."/>
            <person name="Catcheside P."/>
            <person name="Chovatia M."/>
            <person name="Cooper J."/>
            <person name="Damon W."/>
            <person name="Desjardin D."/>
            <person name="Finy P."/>
            <person name="Geml J."/>
            <person name="Haridas S."/>
            <person name="Hughes K."/>
            <person name="Justo A."/>
            <person name="Karasinski D."/>
            <person name="Kautmanova I."/>
            <person name="Kiss B."/>
            <person name="Kocsube S."/>
            <person name="Kotiranta H."/>
            <person name="LaButti K.M."/>
            <person name="Lechner B.E."/>
            <person name="Liimatainen K."/>
            <person name="Lipzen A."/>
            <person name="Lukacs Z."/>
            <person name="Mihaltcheva S."/>
            <person name="Morgado L.N."/>
            <person name="Niskanen T."/>
            <person name="Noordeloos M.E."/>
            <person name="Ohm R.A."/>
            <person name="Ortiz-Santana B."/>
            <person name="Ovrebo C."/>
            <person name="Racz N."/>
            <person name="Riley R."/>
            <person name="Savchenko A."/>
            <person name="Shiryaev A."/>
            <person name="Soop K."/>
            <person name="Spirin V."/>
            <person name="Szebenyi C."/>
            <person name="Tomsovsky M."/>
            <person name="Tulloss R.E."/>
            <person name="Uehling J."/>
            <person name="Grigoriev I.V."/>
            <person name="Vagvolgyi C."/>
            <person name="Papp T."/>
            <person name="Martin F.M."/>
            <person name="Miettinen O."/>
            <person name="Hibbett D.S."/>
            <person name="Nagy L.G."/>
        </authorList>
    </citation>
    <scope>NUCLEOTIDE SEQUENCE [LARGE SCALE GENOMIC DNA]</scope>
    <source>
        <strain evidence="3 4">FP101781</strain>
    </source>
</reference>
<dbReference type="AlphaFoldDB" id="A0A4Y7SSK4"/>
<organism evidence="3 4">
    <name type="scientific">Coprinellus micaceus</name>
    <name type="common">Glistening ink-cap mushroom</name>
    <name type="synonym">Coprinus micaceus</name>
    <dbReference type="NCBI Taxonomy" id="71717"/>
    <lineage>
        <taxon>Eukaryota</taxon>
        <taxon>Fungi</taxon>
        <taxon>Dikarya</taxon>
        <taxon>Basidiomycota</taxon>
        <taxon>Agaricomycotina</taxon>
        <taxon>Agaricomycetes</taxon>
        <taxon>Agaricomycetidae</taxon>
        <taxon>Agaricales</taxon>
        <taxon>Agaricineae</taxon>
        <taxon>Psathyrellaceae</taxon>
        <taxon>Coprinellus</taxon>
    </lineage>
</organism>
<protein>
    <submittedName>
        <fullName evidence="3">Uncharacterized protein</fullName>
    </submittedName>
</protein>
<feature type="transmembrane region" description="Helical" evidence="2">
    <location>
        <begin position="117"/>
        <end position="134"/>
    </location>
</feature>
<evidence type="ECO:0000256" key="1">
    <source>
        <dbReference type="SAM" id="MobiDB-lite"/>
    </source>
</evidence>